<evidence type="ECO:0000313" key="5">
    <source>
        <dbReference type="EMBL" id="CAB4919982.1"/>
    </source>
</evidence>
<protein>
    <submittedName>
        <fullName evidence="4">Unannotated protein</fullName>
    </submittedName>
</protein>
<organism evidence="4">
    <name type="scientific">freshwater metagenome</name>
    <dbReference type="NCBI Taxonomy" id="449393"/>
    <lineage>
        <taxon>unclassified sequences</taxon>
        <taxon>metagenomes</taxon>
        <taxon>ecological metagenomes</taxon>
    </lineage>
</organism>
<evidence type="ECO:0000313" key="4">
    <source>
        <dbReference type="EMBL" id="CAB4849232.1"/>
    </source>
</evidence>
<dbReference type="InterPro" id="IPR045584">
    <property type="entry name" value="Pilin-like"/>
</dbReference>
<proteinExistence type="predicted"/>
<dbReference type="EMBL" id="CAFBIY010000035">
    <property type="protein sequence ID" value="CAB4849232.1"/>
    <property type="molecule type" value="Genomic_DNA"/>
</dbReference>
<sequence>MLIVIVVLGLLAAVVTFSVRGLTDKARTSSCAVDKHNIETALDSYVAFYGEPAPTLDEAGLITVGMLGKASVLWDVSGRSVVPQPGASTTCV</sequence>
<dbReference type="EMBL" id="CAFBMT010000003">
    <property type="protein sequence ID" value="CAB4919982.1"/>
    <property type="molecule type" value="Genomic_DNA"/>
</dbReference>
<dbReference type="EMBL" id="CAFAAV010000057">
    <property type="protein sequence ID" value="CAB4814457.1"/>
    <property type="molecule type" value="Genomic_DNA"/>
</dbReference>
<name>A0A6J7BU46_9ZZZZ</name>
<evidence type="ECO:0000313" key="1">
    <source>
        <dbReference type="EMBL" id="CAB4362970.1"/>
    </source>
</evidence>
<dbReference type="AlphaFoldDB" id="A0A6J7BU46"/>
<gene>
    <name evidence="2" type="ORF">UFOPK2656_00759</name>
    <name evidence="3" type="ORF">UFOPK3099_00964</name>
    <name evidence="4" type="ORF">UFOPK3267_00877</name>
    <name evidence="5" type="ORF">UFOPK3651_00797</name>
    <name evidence="6" type="ORF">UFOPK3931_02114</name>
    <name evidence="1" type="ORF">UFOPK4189_00757</name>
</gene>
<reference evidence="4" key="1">
    <citation type="submission" date="2020-05" db="EMBL/GenBank/DDBJ databases">
        <authorList>
            <person name="Chiriac C."/>
            <person name="Salcher M."/>
            <person name="Ghai R."/>
            <person name="Kavagutti S V."/>
        </authorList>
    </citation>
    <scope>NUCLEOTIDE SEQUENCE</scope>
</reference>
<evidence type="ECO:0000313" key="6">
    <source>
        <dbReference type="EMBL" id="CAB5000686.1"/>
    </source>
</evidence>
<dbReference type="Gene3D" id="3.30.700.10">
    <property type="entry name" value="Glycoprotein, Type 4 Pilin"/>
    <property type="match status" value="1"/>
</dbReference>
<evidence type="ECO:0000313" key="2">
    <source>
        <dbReference type="EMBL" id="CAB4712379.1"/>
    </source>
</evidence>
<dbReference type="EMBL" id="CAFBOL010000064">
    <property type="protein sequence ID" value="CAB5000686.1"/>
    <property type="molecule type" value="Genomic_DNA"/>
</dbReference>
<dbReference type="EMBL" id="CAESGF010000003">
    <property type="protein sequence ID" value="CAB4362970.1"/>
    <property type="molecule type" value="Genomic_DNA"/>
</dbReference>
<dbReference type="EMBL" id="CAEZYF010000003">
    <property type="protein sequence ID" value="CAB4712379.1"/>
    <property type="molecule type" value="Genomic_DNA"/>
</dbReference>
<evidence type="ECO:0000313" key="3">
    <source>
        <dbReference type="EMBL" id="CAB4814457.1"/>
    </source>
</evidence>
<dbReference type="SUPFAM" id="SSF54523">
    <property type="entry name" value="Pili subunits"/>
    <property type="match status" value="1"/>
</dbReference>
<accession>A0A6J7BU46</accession>